<feature type="transmembrane region" description="Helical" evidence="5">
    <location>
        <begin position="7"/>
        <end position="23"/>
    </location>
</feature>
<dbReference type="RefSeq" id="WP_408126301.1">
    <property type="nucleotide sequence ID" value="NZ_JBFNFH010000003.1"/>
</dbReference>
<keyword evidence="4 5" id="KW-0472">Membrane</keyword>
<keyword evidence="3 5" id="KW-1133">Transmembrane helix</keyword>
<reference evidence="6 7" key="1">
    <citation type="journal article" date="2024" name="Front. Microbiol.">
        <title>Pangenomic and biochemical analyses of Helcococcus ovis reveal widespread tetracycline resistance and a novel bacterial species, Helcococcus bovis.</title>
        <authorList>
            <person name="Cunha F."/>
            <person name="Zhai Y."/>
            <person name="Casaro S."/>
            <person name="Jones K.L."/>
            <person name="Hernandez M."/>
            <person name="Bisinotto R.S."/>
            <person name="Kariyawasam S."/>
            <person name="Brown M.B."/>
            <person name="Phillips A."/>
            <person name="Jeong K.C."/>
            <person name="Galvao K.N."/>
        </authorList>
    </citation>
    <scope>NUCLEOTIDE SEQUENCE [LARGE SCALE GENOMIC DNA]</scope>
    <source>
        <strain evidence="6 7">KG197</strain>
    </source>
</reference>
<name>A0ABW9F5E4_9FIRM</name>
<dbReference type="EMBL" id="JBFNFH010000003">
    <property type="protein sequence ID" value="MFM1524504.1"/>
    <property type="molecule type" value="Genomic_DNA"/>
</dbReference>
<feature type="transmembrane region" description="Helical" evidence="5">
    <location>
        <begin position="62"/>
        <end position="79"/>
    </location>
</feature>
<evidence type="ECO:0000256" key="3">
    <source>
        <dbReference type="ARBA" id="ARBA00022989"/>
    </source>
</evidence>
<comment type="caution">
    <text evidence="6">The sequence shown here is derived from an EMBL/GenBank/DDBJ whole genome shotgun (WGS) entry which is preliminary data.</text>
</comment>
<accession>A0ABW9F5E4</accession>
<dbReference type="NCBIfam" id="TIGR01593">
    <property type="entry name" value="holin_tox_secr"/>
    <property type="match status" value="1"/>
</dbReference>
<evidence type="ECO:0000256" key="5">
    <source>
        <dbReference type="SAM" id="Phobius"/>
    </source>
</evidence>
<keyword evidence="7" id="KW-1185">Reference proteome</keyword>
<keyword evidence="2 5" id="KW-0812">Transmembrane</keyword>
<gene>
    <name evidence="6" type="ORF">ABGF40_02340</name>
</gene>
<evidence type="ECO:0000256" key="4">
    <source>
        <dbReference type="ARBA" id="ARBA00023136"/>
    </source>
</evidence>
<comment type="subcellular location">
    <subcellularLocation>
        <location evidence="1">Membrane</location>
        <topology evidence="1">Multi-pass membrane protein</topology>
    </subcellularLocation>
</comment>
<sequence length="136" mass="15269">MKETTNLIKIIISAIGAWIGYFIGELDGLIIALLLFVVIDYLTGLMVAIADRKLSSRIGFKGIFRKVIIFMLVAIAHVIDREIIKTGDALRTAIIFFYLSNEGISILENSVHLGLQVPKKLKDVLLQLNEDRKEKK</sequence>
<evidence type="ECO:0000256" key="2">
    <source>
        <dbReference type="ARBA" id="ARBA00022692"/>
    </source>
</evidence>
<organism evidence="6 7">
    <name type="scientific">Helcococcus bovis</name>
    <dbReference type="NCBI Taxonomy" id="3153252"/>
    <lineage>
        <taxon>Bacteria</taxon>
        <taxon>Bacillati</taxon>
        <taxon>Bacillota</taxon>
        <taxon>Tissierellia</taxon>
        <taxon>Tissierellales</taxon>
        <taxon>Peptoniphilaceae</taxon>
        <taxon>Helcococcus</taxon>
    </lineage>
</organism>
<feature type="transmembrane region" description="Helical" evidence="5">
    <location>
        <begin position="29"/>
        <end position="50"/>
    </location>
</feature>
<dbReference type="Proteomes" id="UP001629536">
    <property type="component" value="Unassembled WGS sequence"/>
</dbReference>
<protein>
    <submittedName>
        <fullName evidence="6">Phage holin family protein</fullName>
    </submittedName>
</protein>
<proteinExistence type="predicted"/>
<evidence type="ECO:0000313" key="6">
    <source>
        <dbReference type="EMBL" id="MFM1524504.1"/>
    </source>
</evidence>
<evidence type="ECO:0000313" key="7">
    <source>
        <dbReference type="Proteomes" id="UP001629536"/>
    </source>
</evidence>
<dbReference type="InterPro" id="IPR006480">
    <property type="entry name" value="Phage_holin_4_1"/>
</dbReference>
<evidence type="ECO:0000256" key="1">
    <source>
        <dbReference type="ARBA" id="ARBA00004141"/>
    </source>
</evidence>
<dbReference type="Pfam" id="PF05105">
    <property type="entry name" value="Phage_holin_4_1"/>
    <property type="match status" value="1"/>
</dbReference>